<dbReference type="EMBL" id="AP024417">
    <property type="protein sequence ID" value="BCR85963.1"/>
    <property type="molecule type" value="Genomic_DNA"/>
</dbReference>
<name>A0A7R7VJP3_ASPCH</name>
<organism evidence="12 13">
    <name type="scientific">Aspergillus chevalieri</name>
    <name type="common">Eurotium chevalieri</name>
    <dbReference type="NCBI Taxonomy" id="182096"/>
    <lineage>
        <taxon>Eukaryota</taxon>
        <taxon>Fungi</taxon>
        <taxon>Dikarya</taxon>
        <taxon>Ascomycota</taxon>
        <taxon>Pezizomycotina</taxon>
        <taxon>Eurotiomycetes</taxon>
        <taxon>Eurotiomycetidae</taxon>
        <taxon>Eurotiales</taxon>
        <taxon>Aspergillaceae</taxon>
        <taxon>Aspergillus</taxon>
        <taxon>Aspergillus subgen. Aspergillus</taxon>
    </lineage>
</organism>
<evidence type="ECO:0000256" key="8">
    <source>
        <dbReference type="ARBA" id="ARBA00023242"/>
    </source>
</evidence>
<evidence type="ECO:0000256" key="3">
    <source>
        <dbReference type="ARBA" id="ARBA00006678"/>
    </source>
</evidence>
<comment type="similarity">
    <text evidence="3">Belongs to the RNase PH family.</text>
</comment>
<keyword evidence="6" id="KW-0271">Exosome</keyword>
<dbReference type="InterPro" id="IPR050590">
    <property type="entry name" value="Exosome_comp_Rrp42_subfam"/>
</dbReference>
<dbReference type="GeneID" id="66980322"/>
<evidence type="ECO:0000256" key="9">
    <source>
        <dbReference type="ARBA" id="ARBA00030617"/>
    </source>
</evidence>
<dbReference type="PANTHER" id="PTHR11097">
    <property type="entry name" value="EXOSOME COMPLEX EXONUCLEASE RIBOSOMAL RNA PROCESSING PROTEIN"/>
    <property type="match status" value="1"/>
</dbReference>
<dbReference type="GO" id="GO:0034475">
    <property type="term" value="P:U4 snRNA 3'-end processing"/>
    <property type="evidence" value="ECO:0007669"/>
    <property type="project" value="TreeGrafter"/>
</dbReference>
<feature type="domain" description="Exoribonuclease phosphorolytic" evidence="11">
    <location>
        <begin position="153"/>
        <end position="282"/>
    </location>
</feature>
<feature type="region of interest" description="Disordered" evidence="10">
    <location>
        <begin position="1"/>
        <end position="21"/>
    </location>
</feature>
<protein>
    <recommendedName>
        <fullName evidence="9">Ribosomal RNA-processing protein 43</fullName>
    </recommendedName>
</protein>
<dbReference type="GO" id="GO:0071038">
    <property type="term" value="P:TRAMP-dependent tRNA surveillance pathway"/>
    <property type="evidence" value="ECO:0007669"/>
    <property type="project" value="TreeGrafter"/>
</dbReference>
<proteinExistence type="inferred from homology"/>
<evidence type="ECO:0000256" key="2">
    <source>
        <dbReference type="ARBA" id="ARBA00004604"/>
    </source>
</evidence>
<dbReference type="Proteomes" id="UP000637239">
    <property type="component" value="Chromosome 2"/>
</dbReference>
<dbReference type="InterPro" id="IPR036345">
    <property type="entry name" value="ExoRNase_PH_dom2_sf"/>
</dbReference>
<dbReference type="KEGG" id="ache:ACHE_21421S"/>
<evidence type="ECO:0000256" key="10">
    <source>
        <dbReference type="SAM" id="MobiDB-lite"/>
    </source>
</evidence>
<keyword evidence="4" id="KW-0963">Cytoplasm</keyword>
<feature type="compositionally biased region" description="Acidic residues" evidence="10">
    <location>
        <begin position="140"/>
        <end position="151"/>
    </location>
</feature>
<keyword evidence="8" id="KW-0539">Nucleus</keyword>
<evidence type="ECO:0000259" key="11">
    <source>
        <dbReference type="Pfam" id="PF01138"/>
    </source>
</evidence>
<evidence type="ECO:0000256" key="6">
    <source>
        <dbReference type="ARBA" id="ARBA00022835"/>
    </source>
</evidence>
<reference evidence="12" key="1">
    <citation type="submission" date="2021-01" db="EMBL/GenBank/DDBJ databases">
        <authorList>
            <consortium name="Aspergillus chevalieri M1 genome sequencing consortium"/>
            <person name="Kazuki M."/>
            <person name="Futagami T."/>
        </authorList>
    </citation>
    <scope>NUCLEOTIDE SEQUENCE</scope>
    <source>
        <strain evidence="12">M1</strain>
    </source>
</reference>
<dbReference type="InterPro" id="IPR001247">
    <property type="entry name" value="ExoRNase_PH_dom1"/>
</dbReference>
<sequence length="421" mass="46476">MAQTAATTAPQQQPTPPSLALPPSQFARLQPHAYLLAHLSPPASSKQPSIRANGRSPLQFRVTSANAGSLTHTNGSAVVRVGDTAAVCGVRAEILHTDDIASWSVSRPTAPESNNKRRKLADTNQKLSQKTADVGTRNIEEDDSEDDQEDESYIQDFNLLVPNLSLSTGCAPGFLPGAPPSSLAQALSHQILSLLHSSRLVREDDLRIWYQPPDLGAEDLERHNENEQMDVDAAHDDQQQKNREIKAFWVLYIDIMIISLAGNPFDAAWAAVVAALRDTKLPRAWWDEDNEMVLCSEAVSEAKKLSLRGMPVASSFTVFEADAAAGWRAVVIPDAEEEEEIDEAKRKGLQRRWILADPDGYEEGLSQERVSVVVDKKRDGKVVIVRMEKNGGWAVGPKELRQLIDVSAQRWDEVKRILEQC</sequence>
<dbReference type="GO" id="GO:0000467">
    <property type="term" value="P:exonucleolytic trimming to generate mature 3'-end of 5.8S rRNA from tricistronic rRNA transcript (SSU-rRNA, 5.8S rRNA, LSU-rRNA)"/>
    <property type="evidence" value="ECO:0007669"/>
    <property type="project" value="TreeGrafter"/>
</dbReference>
<gene>
    <name evidence="12" type="ORF">ACHE_21421S</name>
</gene>
<feature type="region of interest" description="Disordered" evidence="10">
    <location>
        <begin position="105"/>
        <end position="151"/>
    </location>
</feature>
<dbReference type="GO" id="GO:0034476">
    <property type="term" value="P:U5 snRNA 3'-end processing"/>
    <property type="evidence" value="ECO:0007669"/>
    <property type="project" value="TreeGrafter"/>
</dbReference>
<dbReference type="GO" id="GO:0016075">
    <property type="term" value="P:rRNA catabolic process"/>
    <property type="evidence" value="ECO:0007669"/>
    <property type="project" value="TreeGrafter"/>
</dbReference>
<comment type="subcellular location">
    <subcellularLocation>
        <location evidence="1">Cytoplasm</location>
    </subcellularLocation>
    <subcellularLocation>
        <location evidence="2">Nucleus</location>
        <location evidence="2">Nucleolus</location>
    </subcellularLocation>
</comment>
<keyword evidence="5" id="KW-0698">rRNA processing</keyword>
<feature type="compositionally biased region" description="Polar residues" evidence="10">
    <location>
        <begin position="122"/>
        <end position="131"/>
    </location>
</feature>
<dbReference type="InterPro" id="IPR020568">
    <property type="entry name" value="Ribosomal_Su5_D2-typ_SF"/>
</dbReference>
<dbReference type="Pfam" id="PF01138">
    <property type="entry name" value="RNase_PH"/>
    <property type="match status" value="1"/>
</dbReference>
<evidence type="ECO:0000256" key="5">
    <source>
        <dbReference type="ARBA" id="ARBA00022552"/>
    </source>
</evidence>
<evidence type="ECO:0000256" key="1">
    <source>
        <dbReference type="ARBA" id="ARBA00004496"/>
    </source>
</evidence>
<dbReference type="SUPFAM" id="SSF55666">
    <property type="entry name" value="Ribonuclease PH domain 2-like"/>
    <property type="match status" value="1"/>
</dbReference>
<dbReference type="GO" id="GO:0034473">
    <property type="term" value="P:U1 snRNA 3'-end processing"/>
    <property type="evidence" value="ECO:0007669"/>
    <property type="project" value="TreeGrafter"/>
</dbReference>
<dbReference type="RefSeq" id="XP_043134485.1">
    <property type="nucleotide sequence ID" value="XM_043275502.1"/>
</dbReference>
<dbReference type="GO" id="GO:0000176">
    <property type="term" value="C:nuclear exosome (RNase complex)"/>
    <property type="evidence" value="ECO:0007669"/>
    <property type="project" value="TreeGrafter"/>
</dbReference>
<dbReference type="GO" id="GO:0000177">
    <property type="term" value="C:cytoplasmic exosome (RNase complex)"/>
    <property type="evidence" value="ECO:0007669"/>
    <property type="project" value="TreeGrafter"/>
</dbReference>
<dbReference type="InterPro" id="IPR027408">
    <property type="entry name" value="PNPase/RNase_PH_dom_sf"/>
</dbReference>
<dbReference type="AlphaFoldDB" id="A0A7R7VJP3"/>
<dbReference type="GO" id="GO:0035925">
    <property type="term" value="F:mRNA 3'-UTR AU-rich region binding"/>
    <property type="evidence" value="ECO:0007669"/>
    <property type="project" value="TreeGrafter"/>
</dbReference>
<evidence type="ECO:0000256" key="4">
    <source>
        <dbReference type="ARBA" id="ARBA00022490"/>
    </source>
</evidence>
<dbReference type="Gene3D" id="3.30.230.70">
    <property type="entry name" value="GHMP Kinase, N-terminal domain"/>
    <property type="match status" value="1"/>
</dbReference>
<dbReference type="FunFam" id="3.30.230.70:FF:000025">
    <property type="entry name" value="Exosome complex component rrp43"/>
    <property type="match status" value="1"/>
</dbReference>
<reference evidence="12" key="2">
    <citation type="submission" date="2021-02" db="EMBL/GenBank/DDBJ databases">
        <title>Aspergillus chevalieri M1 genome sequence.</title>
        <authorList>
            <person name="Kadooka C."/>
            <person name="Mori K."/>
            <person name="Futagami T."/>
        </authorList>
    </citation>
    <scope>NUCLEOTIDE SEQUENCE</scope>
    <source>
        <strain evidence="12">M1</strain>
    </source>
</reference>
<keyword evidence="7" id="KW-0694">RNA-binding</keyword>
<accession>A0A7R7VJP3</accession>
<evidence type="ECO:0000256" key="7">
    <source>
        <dbReference type="ARBA" id="ARBA00022884"/>
    </source>
</evidence>
<dbReference type="GO" id="GO:0071028">
    <property type="term" value="P:nuclear mRNA surveillance"/>
    <property type="evidence" value="ECO:0007669"/>
    <property type="project" value="TreeGrafter"/>
</dbReference>
<feature type="compositionally biased region" description="Low complexity" evidence="10">
    <location>
        <begin position="1"/>
        <end position="12"/>
    </location>
</feature>
<dbReference type="PANTHER" id="PTHR11097:SF9">
    <property type="entry name" value="EXOSOME COMPLEX COMPONENT RRP43"/>
    <property type="match status" value="1"/>
</dbReference>
<evidence type="ECO:0000313" key="13">
    <source>
        <dbReference type="Proteomes" id="UP000637239"/>
    </source>
</evidence>
<evidence type="ECO:0000313" key="12">
    <source>
        <dbReference type="EMBL" id="BCR85963.1"/>
    </source>
</evidence>
<dbReference type="SUPFAM" id="SSF54211">
    <property type="entry name" value="Ribosomal protein S5 domain 2-like"/>
    <property type="match status" value="1"/>
</dbReference>
<dbReference type="GO" id="GO:0071035">
    <property type="term" value="P:nuclear polyadenylation-dependent rRNA catabolic process"/>
    <property type="evidence" value="ECO:0007669"/>
    <property type="project" value="TreeGrafter"/>
</dbReference>
<keyword evidence="13" id="KW-1185">Reference proteome</keyword>
<dbReference type="GO" id="GO:0005730">
    <property type="term" value="C:nucleolus"/>
    <property type="evidence" value="ECO:0007669"/>
    <property type="project" value="UniProtKB-SubCell"/>
</dbReference>